<keyword evidence="2" id="KW-0812">Transmembrane</keyword>
<dbReference type="EMBL" id="JAUCMV010000004">
    <property type="protein sequence ID" value="KAK0406398.1"/>
    <property type="molecule type" value="Genomic_DNA"/>
</dbReference>
<feature type="region of interest" description="Disordered" evidence="1">
    <location>
        <begin position="88"/>
        <end position="108"/>
    </location>
</feature>
<dbReference type="Proteomes" id="UP001175271">
    <property type="component" value="Unassembled WGS sequence"/>
</dbReference>
<proteinExistence type="predicted"/>
<keyword evidence="4" id="KW-1185">Reference proteome</keyword>
<gene>
    <name evidence="3" type="ORF">QR680_018552</name>
</gene>
<comment type="caution">
    <text evidence="3">The sequence shown here is derived from an EMBL/GenBank/DDBJ whole genome shotgun (WGS) entry which is preliminary data.</text>
</comment>
<keyword evidence="2" id="KW-0472">Membrane</keyword>
<evidence type="ECO:0000313" key="3">
    <source>
        <dbReference type="EMBL" id="KAK0406398.1"/>
    </source>
</evidence>
<protein>
    <recommendedName>
        <fullName evidence="5">LITAF domain-containing protein</fullName>
    </recommendedName>
</protein>
<reference evidence="3" key="1">
    <citation type="submission" date="2023-06" db="EMBL/GenBank/DDBJ databases">
        <title>Genomic analysis of the entomopathogenic nematode Steinernema hermaphroditum.</title>
        <authorList>
            <person name="Schwarz E.M."/>
            <person name="Heppert J.K."/>
            <person name="Baniya A."/>
            <person name="Schwartz H.T."/>
            <person name="Tan C.-H."/>
            <person name="Antoshechkin I."/>
            <person name="Sternberg P.W."/>
            <person name="Goodrich-Blair H."/>
            <person name="Dillman A.R."/>
        </authorList>
    </citation>
    <scope>NUCLEOTIDE SEQUENCE</scope>
    <source>
        <strain evidence="3">PS9179</strain>
        <tissue evidence="3">Whole animal</tissue>
    </source>
</reference>
<evidence type="ECO:0000313" key="4">
    <source>
        <dbReference type="Proteomes" id="UP001175271"/>
    </source>
</evidence>
<organism evidence="3 4">
    <name type="scientific">Steinernema hermaphroditum</name>
    <dbReference type="NCBI Taxonomy" id="289476"/>
    <lineage>
        <taxon>Eukaryota</taxon>
        <taxon>Metazoa</taxon>
        <taxon>Ecdysozoa</taxon>
        <taxon>Nematoda</taxon>
        <taxon>Chromadorea</taxon>
        <taxon>Rhabditida</taxon>
        <taxon>Tylenchina</taxon>
        <taxon>Panagrolaimomorpha</taxon>
        <taxon>Strongyloidoidea</taxon>
        <taxon>Steinernematidae</taxon>
        <taxon>Steinernema</taxon>
    </lineage>
</organism>
<evidence type="ECO:0000256" key="1">
    <source>
        <dbReference type="SAM" id="MobiDB-lite"/>
    </source>
</evidence>
<sequence>MFGFGGLSLNLPGATRCEVCKYGIPERHFTHFGLLICFSTTICCGAGIFLAKYLRSEHCNSCYAEKYTDTASRIRTEQVFIRDWPAAPKPENMWDQNDFSDVQPVGGD</sequence>
<evidence type="ECO:0008006" key="5">
    <source>
        <dbReference type="Google" id="ProtNLM"/>
    </source>
</evidence>
<dbReference type="AlphaFoldDB" id="A0AA39LR07"/>
<evidence type="ECO:0000256" key="2">
    <source>
        <dbReference type="SAM" id="Phobius"/>
    </source>
</evidence>
<accession>A0AA39LR07</accession>
<feature type="transmembrane region" description="Helical" evidence="2">
    <location>
        <begin position="33"/>
        <end position="51"/>
    </location>
</feature>
<keyword evidence="2" id="KW-1133">Transmembrane helix</keyword>
<name>A0AA39LR07_9BILA</name>